<dbReference type="KEGG" id="agl:PYTT_0333"/>
<keyword evidence="5" id="KW-1185">Reference proteome</keyword>
<dbReference type="OrthoDB" id="9801773at2"/>
<dbReference type="Pfam" id="PF08338">
    <property type="entry name" value="DUF1731"/>
    <property type="match status" value="1"/>
</dbReference>
<dbReference type="AlphaFoldDB" id="A0A1H6KIU9"/>
<comment type="similarity">
    <text evidence="1">Belongs to the NAD(P)-dependent epimerase/dehydratase family. SDR39U1 subfamily.</text>
</comment>
<dbReference type="SUPFAM" id="SSF51735">
    <property type="entry name" value="NAD(P)-binding Rossmann-fold domains"/>
    <property type="match status" value="1"/>
</dbReference>
<evidence type="ECO:0000313" key="4">
    <source>
        <dbReference type="EMBL" id="SEH73584.1"/>
    </source>
</evidence>
<dbReference type="InterPro" id="IPR013549">
    <property type="entry name" value="DUF1731"/>
</dbReference>
<evidence type="ECO:0000313" key="5">
    <source>
        <dbReference type="Proteomes" id="UP000176204"/>
    </source>
</evidence>
<evidence type="ECO:0000259" key="2">
    <source>
        <dbReference type="Pfam" id="PF01370"/>
    </source>
</evidence>
<dbReference type="InterPro" id="IPR001509">
    <property type="entry name" value="Epimerase_deHydtase"/>
</dbReference>
<proteinExistence type="inferred from homology"/>
<feature type="domain" description="DUF1731" evidence="3">
    <location>
        <begin position="243"/>
        <end position="287"/>
    </location>
</feature>
<dbReference type="InterPro" id="IPR036291">
    <property type="entry name" value="NAD(P)-bd_dom_sf"/>
</dbReference>
<sequence>MNIAITGSTGYIGTALCRHIREQGHFILPITRDILDPRSTQALQDLLAQSDAVINLAGVPINQRWTQTHKAAILNSRIQVTRTVVSAMRDLDTPPRLLISASAVGYYPATPNAAWGICVDETQETAGEGFLADVCKAWEKEARLAPKQTRLAITRFGIVFSEDGGAYPLIKASCRRGFATVLGSGKQPVSWIDRADLIRAMDFILHHDTLQGIINLTVPEHSTYAEMMQEISLHDHTRFTIRIPSFLLELGMGHMSTMLTRGTCVIPRKLLEAGFKWLSPTIRDFLQR</sequence>
<dbReference type="STRING" id="1679444.PYTT_0333"/>
<protein>
    <submittedName>
        <fullName evidence="4">Yfch: tigr01777 family protein</fullName>
    </submittedName>
</protein>
<dbReference type="NCBIfam" id="TIGR01777">
    <property type="entry name" value="yfcH"/>
    <property type="match status" value="1"/>
</dbReference>
<dbReference type="EMBL" id="LT629973">
    <property type="protein sequence ID" value="SEH73584.1"/>
    <property type="molecule type" value="Genomic_DNA"/>
</dbReference>
<name>A0A1H6KIU9_9BACT</name>
<organism evidence="4 5">
    <name type="scientific">Akkermansia glycaniphila</name>
    <dbReference type="NCBI Taxonomy" id="1679444"/>
    <lineage>
        <taxon>Bacteria</taxon>
        <taxon>Pseudomonadati</taxon>
        <taxon>Verrucomicrobiota</taxon>
        <taxon>Verrucomicrobiia</taxon>
        <taxon>Verrucomicrobiales</taxon>
        <taxon>Akkermansiaceae</taxon>
        <taxon>Akkermansia</taxon>
    </lineage>
</organism>
<dbReference type="Pfam" id="PF01370">
    <property type="entry name" value="Epimerase"/>
    <property type="match status" value="1"/>
</dbReference>
<dbReference type="PANTHER" id="PTHR11092">
    <property type="entry name" value="SUGAR NUCLEOTIDE EPIMERASE RELATED"/>
    <property type="match status" value="1"/>
</dbReference>
<accession>A0A1H6KIU9</accession>
<dbReference type="Gene3D" id="3.40.50.720">
    <property type="entry name" value="NAD(P)-binding Rossmann-like Domain"/>
    <property type="match status" value="1"/>
</dbReference>
<dbReference type="RefSeq" id="WP_071133200.1">
    <property type="nucleotide sequence ID" value="NZ_LT629973.1"/>
</dbReference>
<feature type="domain" description="NAD-dependent epimerase/dehydratase" evidence="2">
    <location>
        <begin position="3"/>
        <end position="215"/>
    </location>
</feature>
<dbReference type="Proteomes" id="UP000176204">
    <property type="component" value="Chromosome I"/>
</dbReference>
<dbReference type="InterPro" id="IPR010099">
    <property type="entry name" value="SDR39U1"/>
</dbReference>
<gene>
    <name evidence="4" type="ORF">PYTT_0333</name>
</gene>
<dbReference type="PANTHER" id="PTHR11092:SF0">
    <property type="entry name" value="EPIMERASE FAMILY PROTEIN SDR39U1"/>
    <property type="match status" value="1"/>
</dbReference>
<evidence type="ECO:0000256" key="1">
    <source>
        <dbReference type="ARBA" id="ARBA00009353"/>
    </source>
</evidence>
<evidence type="ECO:0000259" key="3">
    <source>
        <dbReference type="Pfam" id="PF08338"/>
    </source>
</evidence>
<reference evidence="5" key="1">
    <citation type="submission" date="2016-09" db="EMBL/GenBank/DDBJ databases">
        <authorList>
            <person name="Koehorst J."/>
        </authorList>
    </citation>
    <scope>NUCLEOTIDE SEQUENCE [LARGE SCALE GENOMIC DNA]</scope>
</reference>